<dbReference type="RefSeq" id="WP_323698266.1">
    <property type="nucleotide sequence ID" value="NZ_JAYGIL010000026.1"/>
</dbReference>
<evidence type="ECO:0000256" key="1">
    <source>
        <dbReference type="ARBA" id="ARBA00023235"/>
    </source>
</evidence>
<dbReference type="InterPro" id="IPR013022">
    <property type="entry name" value="Xyl_isomerase-like_TIM-brl"/>
</dbReference>
<dbReference type="SUPFAM" id="SSF51658">
    <property type="entry name" value="Xylose isomerase-like"/>
    <property type="match status" value="1"/>
</dbReference>
<dbReference type="PANTHER" id="PTHR43489:SF7">
    <property type="entry name" value="3-DEHYDRO-D-GULOSIDE 4-EPIMERASE-RELATED"/>
    <property type="match status" value="1"/>
</dbReference>
<sequence>MQFGASTFVWASPFTTETFDIVHKVKKMGYDIIEVAVEDADRIDWLKLREIVRDIDLKVTISGAFGADRDISSTDAKVREQGKKYIIDCIKIADFMGSPIFGGPVYSAVGKTRLVAKEQKKQERTWCIETLQEVGKIAQDYGIVVGVEPLNRFETDMINTVDQVISLVKEVSNPNIQIVMDTFHANIEEKNIPNAIRKIGKDLLCHVQGNESDRGTPGTGHLDWQGIKEALLEIDYQGAIVVETFGAPSKELARAASIWRPLANSADELAQEGLDFYQAMFR</sequence>
<dbReference type="InterPro" id="IPR050417">
    <property type="entry name" value="Sugar_Epim/Isomerase"/>
</dbReference>
<proteinExistence type="predicted"/>
<dbReference type="PANTHER" id="PTHR43489">
    <property type="entry name" value="ISOMERASE"/>
    <property type="match status" value="1"/>
</dbReference>
<name>A0ABU5S8Z1_9BACT</name>
<keyword evidence="4" id="KW-1185">Reference proteome</keyword>
<dbReference type="Proteomes" id="UP001303899">
    <property type="component" value="Unassembled WGS sequence"/>
</dbReference>
<dbReference type="Gene3D" id="3.20.20.150">
    <property type="entry name" value="Divalent-metal-dependent TIM barrel enzymes"/>
    <property type="match status" value="1"/>
</dbReference>
<reference evidence="3 4" key="1">
    <citation type="submission" date="2023-12" db="EMBL/GenBank/DDBJ databases">
        <title>Novel species of the genus Arcicella isolated from rivers.</title>
        <authorList>
            <person name="Lu H."/>
        </authorList>
    </citation>
    <scope>NUCLEOTIDE SEQUENCE [LARGE SCALE GENOMIC DNA]</scope>
    <source>
        <strain evidence="3 4">DC2W</strain>
    </source>
</reference>
<evidence type="ECO:0000259" key="2">
    <source>
        <dbReference type="Pfam" id="PF01261"/>
    </source>
</evidence>
<keyword evidence="1 3" id="KW-0413">Isomerase</keyword>
<evidence type="ECO:0000313" key="3">
    <source>
        <dbReference type="EMBL" id="MEA5404831.1"/>
    </source>
</evidence>
<evidence type="ECO:0000313" key="4">
    <source>
        <dbReference type="Proteomes" id="UP001303899"/>
    </source>
</evidence>
<dbReference type="EMBL" id="JAYGIL010000026">
    <property type="protein sequence ID" value="MEA5404831.1"/>
    <property type="molecule type" value="Genomic_DNA"/>
</dbReference>
<dbReference type="GO" id="GO:0016853">
    <property type="term" value="F:isomerase activity"/>
    <property type="evidence" value="ECO:0007669"/>
    <property type="project" value="UniProtKB-KW"/>
</dbReference>
<organism evidence="3 4">
    <name type="scientific">Arcicella gelida</name>
    <dbReference type="NCBI Taxonomy" id="2984195"/>
    <lineage>
        <taxon>Bacteria</taxon>
        <taxon>Pseudomonadati</taxon>
        <taxon>Bacteroidota</taxon>
        <taxon>Cytophagia</taxon>
        <taxon>Cytophagales</taxon>
        <taxon>Flectobacillaceae</taxon>
        <taxon>Arcicella</taxon>
    </lineage>
</organism>
<protein>
    <submittedName>
        <fullName evidence="3">Sugar phosphate isomerase/epimerase family protein</fullName>
    </submittedName>
</protein>
<dbReference type="Pfam" id="PF01261">
    <property type="entry name" value="AP_endonuc_2"/>
    <property type="match status" value="1"/>
</dbReference>
<feature type="domain" description="Xylose isomerase-like TIM barrel" evidence="2">
    <location>
        <begin position="23"/>
        <end position="259"/>
    </location>
</feature>
<gene>
    <name evidence="3" type="ORF">VB776_17990</name>
</gene>
<dbReference type="InterPro" id="IPR036237">
    <property type="entry name" value="Xyl_isomerase-like_sf"/>
</dbReference>
<accession>A0ABU5S8Z1</accession>
<comment type="caution">
    <text evidence="3">The sequence shown here is derived from an EMBL/GenBank/DDBJ whole genome shotgun (WGS) entry which is preliminary data.</text>
</comment>